<feature type="compositionally biased region" description="Polar residues" evidence="1">
    <location>
        <begin position="125"/>
        <end position="140"/>
    </location>
</feature>
<protein>
    <submittedName>
        <fullName evidence="2">Uncharacterized protein</fullName>
    </submittedName>
</protein>
<feature type="non-terminal residue" evidence="2">
    <location>
        <position position="184"/>
    </location>
</feature>
<gene>
    <name evidence="2" type="ORF">FOZ63_021354</name>
</gene>
<proteinExistence type="predicted"/>
<evidence type="ECO:0000256" key="1">
    <source>
        <dbReference type="SAM" id="MobiDB-lite"/>
    </source>
</evidence>
<evidence type="ECO:0000313" key="3">
    <source>
        <dbReference type="Proteomes" id="UP000553632"/>
    </source>
</evidence>
<feature type="compositionally biased region" description="Basic and acidic residues" evidence="1">
    <location>
        <begin position="22"/>
        <end position="39"/>
    </location>
</feature>
<dbReference type="EMBL" id="JABANO010032588">
    <property type="protein sequence ID" value="KAF4708315.1"/>
    <property type="molecule type" value="Genomic_DNA"/>
</dbReference>
<feature type="non-terminal residue" evidence="2">
    <location>
        <position position="1"/>
    </location>
</feature>
<feature type="region of interest" description="Disordered" evidence="1">
    <location>
        <begin position="124"/>
        <end position="161"/>
    </location>
</feature>
<dbReference type="AlphaFoldDB" id="A0A7J6QIW0"/>
<organism evidence="2 3">
    <name type="scientific">Perkinsus olseni</name>
    <name type="common">Perkinsus atlanticus</name>
    <dbReference type="NCBI Taxonomy" id="32597"/>
    <lineage>
        <taxon>Eukaryota</taxon>
        <taxon>Sar</taxon>
        <taxon>Alveolata</taxon>
        <taxon>Perkinsozoa</taxon>
        <taxon>Perkinsea</taxon>
        <taxon>Perkinsida</taxon>
        <taxon>Perkinsidae</taxon>
        <taxon>Perkinsus</taxon>
    </lineage>
</organism>
<feature type="region of interest" description="Disordered" evidence="1">
    <location>
        <begin position="1"/>
        <end position="65"/>
    </location>
</feature>
<reference evidence="2 3" key="1">
    <citation type="submission" date="2020-04" db="EMBL/GenBank/DDBJ databases">
        <title>Perkinsus olseni comparative genomics.</title>
        <authorList>
            <person name="Bogema D.R."/>
        </authorList>
    </citation>
    <scope>NUCLEOTIDE SEQUENCE [LARGE SCALE GENOMIC DNA]</scope>
    <source>
        <strain evidence="2 3">ATCC PRA-207</strain>
    </source>
</reference>
<keyword evidence="3" id="KW-1185">Reference proteome</keyword>
<dbReference type="Proteomes" id="UP000553632">
    <property type="component" value="Unassembled WGS sequence"/>
</dbReference>
<name>A0A7J6QIW0_PEROL</name>
<sequence length="184" mass="20167">SPLSYSSRARERAWSTTMARLGESRGSDASESTGRERQRCSNLGLHSAEFSVSEGEESDARSEYSARVDDTEVSASIWAHALTTFSVRSAPAADQQALSRPLENLFEGRDDFAGLEEIDLEAPQRSVSETRVHSSVTQEADSLPEGEAAATPSSRGDAQRGELRHAMLEHWKWTVRECCKACMG</sequence>
<comment type="caution">
    <text evidence="2">The sequence shown here is derived from an EMBL/GenBank/DDBJ whole genome shotgun (WGS) entry which is preliminary data.</text>
</comment>
<accession>A0A7J6QIW0</accession>
<evidence type="ECO:0000313" key="2">
    <source>
        <dbReference type="EMBL" id="KAF4708315.1"/>
    </source>
</evidence>